<dbReference type="Pfam" id="PF00501">
    <property type="entry name" value="AMP-binding"/>
    <property type="match status" value="1"/>
</dbReference>
<accession>A0AAW4BNY1</accession>
<dbReference type="PANTHER" id="PTHR43767">
    <property type="entry name" value="LONG-CHAIN-FATTY-ACID--COA LIGASE"/>
    <property type="match status" value="1"/>
</dbReference>
<dbReference type="InterPro" id="IPR050237">
    <property type="entry name" value="ATP-dep_AMP-bd_enzyme"/>
</dbReference>
<dbReference type="InterPro" id="IPR000873">
    <property type="entry name" value="AMP-dep_synth/lig_dom"/>
</dbReference>
<dbReference type="AlphaFoldDB" id="A0AAW4BNY1"/>
<proteinExistence type="predicted"/>
<reference evidence="2" key="1">
    <citation type="journal article" date="2021" name="PeerJ">
        <title>Analysis of 44 Vibrio anguillarum genomes reveals high genetic diversity.</title>
        <authorList>
            <person name="Hansen M.J."/>
            <person name="Dalsgaard I."/>
        </authorList>
    </citation>
    <scope>NUCLEOTIDE SEQUENCE</scope>
    <source>
        <strain evidence="2">850617-1/1</strain>
    </source>
</reference>
<evidence type="ECO:0000313" key="2">
    <source>
        <dbReference type="EMBL" id="MBF4438383.1"/>
    </source>
</evidence>
<protein>
    <recommendedName>
        <fullName evidence="1">AMP-dependent synthetase/ligase domain-containing protein</fullName>
    </recommendedName>
</protein>
<dbReference type="EMBL" id="SCLC01002017">
    <property type="protein sequence ID" value="MBF4438383.1"/>
    <property type="molecule type" value="Genomic_DNA"/>
</dbReference>
<dbReference type="PANTHER" id="PTHR43767:SF1">
    <property type="entry name" value="NONRIBOSOMAL PEPTIDE SYNTHASE PES1 (EUROFUNG)-RELATED"/>
    <property type="match status" value="1"/>
</dbReference>
<dbReference type="SUPFAM" id="SSF56801">
    <property type="entry name" value="Acetyl-CoA synthetase-like"/>
    <property type="match status" value="1"/>
</dbReference>
<organism evidence="2 3">
    <name type="scientific">Vibrio anguillarum</name>
    <name type="common">Listonella anguillarum</name>
    <dbReference type="NCBI Taxonomy" id="55601"/>
    <lineage>
        <taxon>Bacteria</taxon>
        <taxon>Pseudomonadati</taxon>
        <taxon>Pseudomonadota</taxon>
        <taxon>Gammaproteobacteria</taxon>
        <taxon>Vibrionales</taxon>
        <taxon>Vibrionaceae</taxon>
        <taxon>Vibrio</taxon>
    </lineage>
</organism>
<feature type="non-terminal residue" evidence="2">
    <location>
        <position position="1"/>
    </location>
</feature>
<evidence type="ECO:0000313" key="3">
    <source>
        <dbReference type="Proteomes" id="UP000786185"/>
    </source>
</evidence>
<sequence>SIVPPLYGHSVYVYKPPFIPAIFSSLIEKYQITRLSCVPSVLKLLLPQLNDATGMDSLQSLNLILFGAEKPHGQSIRTLLENLPDLKVMNAYGPTEGTMCCFAAEITLNDLAGDISIGK</sequence>
<comment type="caution">
    <text evidence="2">The sequence shown here is derived from an EMBL/GenBank/DDBJ whole genome shotgun (WGS) entry which is preliminary data.</text>
</comment>
<gene>
    <name evidence="2" type="ORF">ERJ77_28625</name>
</gene>
<feature type="domain" description="AMP-dependent synthetase/ligase" evidence="1">
    <location>
        <begin position="6"/>
        <end position="107"/>
    </location>
</feature>
<dbReference type="Gene3D" id="3.40.50.980">
    <property type="match status" value="1"/>
</dbReference>
<evidence type="ECO:0000259" key="1">
    <source>
        <dbReference type="Pfam" id="PF00501"/>
    </source>
</evidence>
<dbReference type="Proteomes" id="UP000786185">
    <property type="component" value="Unassembled WGS sequence"/>
</dbReference>
<name>A0AAW4BNY1_VIBAN</name>
<feature type="non-terminal residue" evidence="2">
    <location>
        <position position="119"/>
    </location>
</feature>